<dbReference type="Proteomes" id="UP001219525">
    <property type="component" value="Unassembled WGS sequence"/>
</dbReference>
<accession>A0AAD6Y1J2</accession>
<feature type="compositionally biased region" description="Low complexity" evidence="1">
    <location>
        <begin position="145"/>
        <end position="158"/>
    </location>
</feature>
<proteinExistence type="predicted"/>
<dbReference type="AlphaFoldDB" id="A0AAD6Y1J2"/>
<feature type="compositionally biased region" description="Polar residues" evidence="1">
    <location>
        <begin position="110"/>
        <end position="125"/>
    </location>
</feature>
<feature type="region of interest" description="Disordered" evidence="1">
    <location>
        <begin position="108"/>
        <end position="158"/>
    </location>
</feature>
<name>A0AAD6Y1J2_9AGAR</name>
<evidence type="ECO:0000256" key="1">
    <source>
        <dbReference type="SAM" id="MobiDB-lite"/>
    </source>
</evidence>
<reference evidence="2" key="1">
    <citation type="submission" date="2023-03" db="EMBL/GenBank/DDBJ databases">
        <title>Massive genome expansion in bonnet fungi (Mycena s.s.) driven by repeated elements and novel gene families across ecological guilds.</title>
        <authorList>
            <consortium name="Lawrence Berkeley National Laboratory"/>
            <person name="Harder C.B."/>
            <person name="Miyauchi S."/>
            <person name="Viragh M."/>
            <person name="Kuo A."/>
            <person name="Thoen E."/>
            <person name="Andreopoulos B."/>
            <person name="Lu D."/>
            <person name="Skrede I."/>
            <person name="Drula E."/>
            <person name="Henrissat B."/>
            <person name="Morin E."/>
            <person name="Kohler A."/>
            <person name="Barry K."/>
            <person name="LaButti K."/>
            <person name="Morin E."/>
            <person name="Salamov A."/>
            <person name="Lipzen A."/>
            <person name="Mereny Z."/>
            <person name="Hegedus B."/>
            <person name="Baldrian P."/>
            <person name="Stursova M."/>
            <person name="Weitz H."/>
            <person name="Taylor A."/>
            <person name="Grigoriev I.V."/>
            <person name="Nagy L.G."/>
            <person name="Martin F."/>
            <person name="Kauserud H."/>
        </authorList>
    </citation>
    <scope>NUCLEOTIDE SEQUENCE</scope>
    <source>
        <strain evidence="2">9144</strain>
    </source>
</reference>
<protein>
    <submittedName>
        <fullName evidence="2">Uncharacterized protein</fullName>
    </submittedName>
</protein>
<keyword evidence="3" id="KW-1185">Reference proteome</keyword>
<comment type="caution">
    <text evidence="2">The sequence shown here is derived from an EMBL/GenBank/DDBJ whole genome shotgun (WGS) entry which is preliminary data.</text>
</comment>
<organism evidence="2 3">
    <name type="scientific">Mycena pura</name>
    <dbReference type="NCBI Taxonomy" id="153505"/>
    <lineage>
        <taxon>Eukaryota</taxon>
        <taxon>Fungi</taxon>
        <taxon>Dikarya</taxon>
        <taxon>Basidiomycota</taxon>
        <taxon>Agaricomycotina</taxon>
        <taxon>Agaricomycetes</taxon>
        <taxon>Agaricomycetidae</taxon>
        <taxon>Agaricales</taxon>
        <taxon>Marasmiineae</taxon>
        <taxon>Mycenaceae</taxon>
        <taxon>Mycena</taxon>
    </lineage>
</organism>
<sequence>MQPLANFAHCGELAPCFYDDLQKRRGPTTALTRASTTARCQHGHSARAHIPVPCTPRSRAGGTPSCARTRCTKIDTLAYIHSHPTSCHTLQPAFVLASLVVLRMRAATSRPHSSASPRTPHTASQARIRAHVAARPPLERRAASRPRSSASPHPPTASRALRLLDDVLAALGLTALDNMDRSCSVLAFIDRSGSGLDEYGYLGRAWAGSRWSPEEGGLLFAKNPAGDSSEMELGGVVLLQVRHVPGRRGTTAGKNPSRQGCRSFLSGLESKMFQNFQKFVRTQYLTLIGIIRGPGNSHGHTTVTTQPAGTHTILR</sequence>
<evidence type="ECO:0000313" key="3">
    <source>
        <dbReference type="Proteomes" id="UP001219525"/>
    </source>
</evidence>
<gene>
    <name evidence="2" type="ORF">GGX14DRAFT_406416</name>
</gene>
<dbReference type="EMBL" id="JARJCW010000121">
    <property type="protein sequence ID" value="KAJ7192311.1"/>
    <property type="molecule type" value="Genomic_DNA"/>
</dbReference>
<evidence type="ECO:0000313" key="2">
    <source>
        <dbReference type="EMBL" id="KAJ7192311.1"/>
    </source>
</evidence>